<dbReference type="InterPro" id="IPR038336">
    <property type="entry name" value="NET_sf"/>
</dbReference>
<dbReference type="PROSITE" id="PS50014">
    <property type="entry name" value="BROMODOMAIN_2"/>
    <property type="match status" value="2"/>
</dbReference>
<evidence type="ECO:0000313" key="8">
    <source>
        <dbReference type="Proteomes" id="UP000051530"/>
    </source>
</evidence>
<dbReference type="Proteomes" id="UP000051530">
    <property type="component" value="Unassembled WGS sequence"/>
</dbReference>
<dbReference type="OrthoDB" id="784962at2759"/>
<keyword evidence="3" id="KW-0804">Transcription</keyword>
<dbReference type="InterPro" id="IPR027353">
    <property type="entry name" value="NET_dom"/>
</dbReference>
<sequence>MKEDSKICSEILQKLKKHAKATPFLEPVDYVSLNLLDYPEKIKQPMDFQTITGKLKNYKTKKEFFDDVQLIFNNCYTYNGETSHISRMAKDLEIYFNQITTKYTQNNLDLDLCTNILNELFKSKWKKYTWPFVEPVNLKEVTNYLSIIEKPMDLSTVKKKLPHYLNKFEFFADLMLILKNCFKFNPPESEIYICGKELEKIIDKNCNFLSEKDLLSEISLLNEKLQYLSDMMRTYEKLLFYIRRNEGKQKIFTLEERIIIAESINRLDEEKCAKIAMIIKKNDNHFIIHGKEEIEIDFKVMPDFIIQEIEEYLKKENILANTEL</sequence>
<accession>A0A0R0M2A7</accession>
<evidence type="ECO:0000259" key="5">
    <source>
        <dbReference type="PROSITE" id="PS50014"/>
    </source>
</evidence>
<dbReference type="GO" id="GO:0003743">
    <property type="term" value="F:translation initiation factor activity"/>
    <property type="evidence" value="ECO:0007669"/>
    <property type="project" value="UniProtKB-KW"/>
</dbReference>
<dbReference type="Pfam" id="PF00439">
    <property type="entry name" value="Bromodomain"/>
    <property type="match status" value="2"/>
</dbReference>
<dbReference type="GO" id="GO:0006325">
    <property type="term" value="P:chromatin organization"/>
    <property type="evidence" value="ECO:0007669"/>
    <property type="project" value="UniProtKB-ARBA"/>
</dbReference>
<evidence type="ECO:0000256" key="3">
    <source>
        <dbReference type="ARBA" id="ARBA00023163"/>
    </source>
</evidence>
<gene>
    <name evidence="7" type="ORF">M153_13640001442</name>
</gene>
<keyword evidence="1" id="KW-0805">Transcription regulation</keyword>
<dbReference type="VEuPathDB" id="MicrosporidiaDB:M153_13640001442"/>
<proteinExistence type="predicted"/>
<keyword evidence="8" id="KW-1185">Reference proteome</keyword>
<dbReference type="Gene3D" id="1.20.1270.220">
    <property type="match status" value="1"/>
</dbReference>
<dbReference type="PROSITE" id="PS00633">
    <property type="entry name" value="BROMODOMAIN_1"/>
    <property type="match status" value="1"/>
</dbReference>
<reference evidence="7 8" key="1">
    <citation type="submission" date="2015-07" db="EMBL/GenBank/DDBJ databases">
        <title>The genome of Pseudoloma neurophilia, a relevant intracellular parasite of the zebrafish.</title>
        <authorList>
            <person name="Ndikumana S."/>
            <person name="Pelin A."/>
            <person name="Sanders J."/>
            <person name="Corradi N."/>
        </authorList>
    </citation>
    <scope>NUCLEOTIDE SEQUENCE [LARGE SCALE GENOMIC DNA]</scope>
    <source>
        <strain evidence="7 8">MK1</strain>
    </source>
</reference>
<evidence type="ECO:0000256" key="2">
    <source>
        <dbReference type="ARBA" id="ARBA00023117"/>
    </source>
</evidence>
<organism evidence="7 8">
    <name type="scientific">Pseudoloma neurophilia</name>
    <dbReference type="NCBI Taxonomy" id="146866"/>
    <lineage>
        <taxon>Eukaryota</taxon>
        <taxon>Fungi</taxon>
        <taxon>Fungi incertae sedis</taxon>
        <taxon>Microsporidia</taxon>
        <taxon>Pseudoloma</taxon>
    </lineage>
</organism>
<keyword evidence="7" id="KW-0648">Protein biosynthesis</keyword>
<feature type="domain" description="Bromo" evidence="5">
    <location>
        <begin position="16"/>
        <end position="86"/>
    </location>
</feature>
<dbReference type="InterPro" id="IPR036427">
    <property type="entry name" value="Bromodomain-like_sf"/>
</dbReference>
<evidence type="ECO:0000256" key="4">
    <source>
        <dbReference type="PROSITE-ProRule" id="PRU00035"/>
    </source>
</evidence>
<dbReference type="InterPro" id="IPR018359">
    <property type="entry name" value="Bromodomain_CS"/>
</dbReference>
<evidence type="ECO:0000259" key="6">
    <source>
        <dbReference type="PROSITE" id="PS51525"/>
    </source>
</evidence>
<dbReference type="EMBL" id="LGUB01000452">
    <property type="protein sequence ID" value="KRH93175.1"/>
    <property type="molecule type" value="Genomic_DNA"/>
</dbReference>
<dbReference type="SUPFAM" id="SSF47370">
    <property type="entry name" value="Bromodomain"/>
    <property type="match status" value="2"/>
</dbReference>
<dbReference type="InterPro" id="IPR001487">
    <property type="entry name" value="Bromodomain"/>
</dbReference>
<dbReference type="SMART" id="SM00297">
    <property type="entry name" value="BROMO"/>
    <property type="match status" value="2"/>
</dbReference>
<comment type="caution">
    <text evidence="7">The sequence shown here is derived from an EMBL/GenBank/DDBJ whole genome shotgun (WGS) entry which is preliminary data.</text>
</comment>
<dbReference type="PROSITE" id="PS51525">
    <property type="entry name" value="NET"/>
    <property type="match status" value="1"/>
</dbReference>
<dbReference type="PRINTS" id="PR00503">
    <property type="entry name" value="BROMODOMAIN"/>
</dbReference>
<dbReference type="Gene3D" id="1.20.920.10">
    <property type="entry name" value="Bromodomain-like"/>
    <property type="match status" value="2"/>
</dbReference>
<protein>
    <submittedName>
        <fullName evidence="7">Transcription initiation factor TFIID, subunit BDF1</fullName>
    </submittedName>
</protein>
<evidence type="ECO:0000313" key="7">
    <source>
        <dbReference type="EMBL" id="KRH93175.1"/>
    </source>
</evidence>
<dbReference type="AlphaFoldDB" id="A0A0R0M2A7"/>
<keyword evidence="2 4" id="KW-0103">Bromodomain</keyword>
<name>A0A0R0M2A7_9MICR</name>
<dbReference type="Pfam" id="PF17035">
    <property type="entry name" value="BET"/>
    <property type="match status" value="1"/>
</dbReference>
<feature type="domain" description="NET" evidence="6">
    <location>
        <begin position="242"/>
        <end position="324"/>
    </location>
</feature>
<feature type="domain" description="Bromo" evidence="5">
    <location>
        <begin position="124"/>
        <end position="192"/>
    </location>
</feature>
<evidence type="ECO:0000256" key="1">
    <source>
        <dbReference type="ARBA" id="ARBA00023015"/>
    </source>
</evidence>
<keyword evidence="7" id="KW-0396">Initiation factor</keyword>
<dbReference type="PANTHER" id="PTHR45926">
    <property type="entry name" value="OSJNBA0053K19.4 PROTEIN"/>
    <property type="match status" value="1"/>
</dbReference>